<gene>
    <name evidence="1" type="ORF">LCGC14_2089240</name>
</gene>
<dbReference type="AlphaFoldDB" id="A0A0F9F0K9"/>
<name>A0A0F9F0K9_9ZZZZ</name>
<proteinExistence type="predicted"/>
<dbReference type="EMBL" id="LAZR01025410">
    <property type="protein sequence ID" value="KKL72001.1"/>
    <property type="molecule type" value="Genomic_DNA"/>
</dbReference>
<feature type="non-terminal residue" evidence="1">
    <location>
        <position position="1"/>
    </location>
</feature>
<accession>A0A0F9F0K9</accession>
<sequence>IELAINAARKSHDIFGRDLEMKKDLEGEIQVIVNKLNEDWDTVFSCFKPLMELIYEAGKEEKILATSPEQREGIVKGD</sequence>
<reference evidence="1" key="1">
    <citation type="journal article" date="2015" name="Nature">
        <title>Complex archaea that bridge the gap between prokaryotes and eukaryotes.</title>
        <authorList>
            <person name="Spang A."/>
            <person name="Saw J.H."/>
            <person name="Jorgensen S.L."/>
            <person name="Zaremba-Niedzwiedzka K."/>
            <person name="Martijn J."/>
            <person name="Lind A.E."/>
            <person name="van Eijk R."/>
            <person name="Schleper C."/>
            <person name="Guy L."/>
            <person name="Ettema T.J."/>
        </authorList>
    </citation>
    <scope>NUCLEOTIDE SEQUENCE</scope>
</reference>
<evidence type="ECO:0000313" key="1">
    <source>
        <dbReference type="EMBL" id="KKL72001.1"/>
    </source>
</evidence>
<protein>
    <submittedName>
        <fullName evidence="1">Uncharacterized protein</fullName>
    </submittedName>
</protein>
<comment type="caution">
    <text evidence="1">The sequence shown here is derived from an EMBL/GenBank/DDBJ whole genome shotgun (WGS) entry which is preliminary data.</text>
</comment>
<organism evidence="1">
    <name type="scientific">marine sediment metagenome</name>
    <dbReference type="NCBI Taxonomy" id="412755"/>
    <lineage>
        <taxon>unclassified sequences</taxon>
        <taxon>metagenomes</taxon>
        <taxon>ecological metagenomes</taxon>
    </lineage>
</organism>